<dbReference type="Proteomes" id="UP000267128">
    <property type="component" value="Unassembled WGS sequence"/>
</dbReference>
<feature type="transmembrane region" description="Helical" evidence="1">
    <location>
        <begin position="132"/>
        <end position="157"/>
    </location>
</feature>
<feature type="transmembrane region" description="Helical" evidence="1">
    <location>
        <begin position="87"/>
        <end position="112"/>
    </location>
</feature>
<organism evidence="2 3">
    <name type="scientific">Nocardioides marmoriginsengisoli</name>
    <dbReference type="NCBI Taxonomy" id="661483"/>
    <lineage>
        <taxon>Bacteria</taxon>
        <taxon>Bacillati</taxon>
        <taxon>Actinomycetota</taxon>
        <taxon>Actinomycetes</taxon>
        <taxon>Propionibacteriales</taxon>
        <taxon>Nocardioidaceae</taxon>
        <taxon>Nocardioides</taxon>
    </lineage>
</organism>
<evidence type="ECO:0000313" key="2">
    <source>
        <dbReference type="EMBL" id="RNL64894.1"/>
    </source>
</evidence>
<evidence type="ECO:0000256" key="1">
    <source>
        <dbReference type="SAM" id="Phobius"/>
    </source>
</evidence>
<dbReference type="AlphaFoldDB" id="A0A3N0CN51"/>
<name>A0A3N0CN51_9ACTN</name>
<sequence length="158" mass="16132">MTALEFLLALVIAVGLVGILVPLLPGSLLVIGAVLVWAVQLDEPTGWVVLAAAGALVSTGTVVKYLIPGRQLQRSGVPNRTLLAGGVLGIVGFFVIPIVGLPLGFVLGIYLAEWKRVSAADAWPATVAAVKAVGLGMLIELTFSVLAAVAWGIGVLAT</sequence>
<dbReference type="EMBL" id="RJSE01000003">
    <property type="protein sequence ID" value="RNL64894.1"/>
    <property type="molecule type" value="Genomic_DNA"/>
</dbReference>
<protein>
    <submittedName>
        <fullName evidence="2">DUF456 domain-containing protein</fullName>
    </submittedName>
</protein>
<comment type="caution">
    <text evidence="2">The sequence shown here is derived from an EMBL/GenBank/DDBJ whole genome shotgun (WGS) entry which is preliminary data.</text>
</comment>
<keyword evidence="1" id="KW-1133">Transmembrane helix</keyword>
<keyword evidence="1" id="KW-0472">Membrane</keyword>
<keyword evidence="1" id="KW-0812">Transmembrane</keyword>
<feature type="transmembrane region" description="Helical" evidence="1">
    <location>
        <begin position="7"/>
        <end position="39"/>
    </location>
</feature>
<keyword evidence="3" id="KW-1185">Reference proteome</keyword>
<evidence type="ECO:0000313" key="3">
    <source>
        <dbReference type="Proteomes" id="UP000267128"/>
    </source>
</evidence>
<accession>A0A3N0CN51</accession>
<dbReference type="Pfam" id="PF04306">
    <property type="entry name" value="DUF456"/>
    <property type="match status" value="1"/>
</dbReference>
<reference evidence="2 3" key="1">
    <citation type="submission" date="2018-11" db="EMBL/GenBank/DDBJ databases">
        <authorList>
            <person name="Li F."/>
        </authorList>
    </citation>
    <scope>NUCLEOTIDE SEQUENCE [LARGE SCALE GENOMIC DNA]</scope>
    <source>
        <strain evidence="2 3">Gsoil 097</strain>
    </source>
</reference>
<feature type="transmembrane region" description="Helical" evidence="1">
    <location>
        <begin position="45"/>
        <end position="67"/>
    </location>
</feature>
<dbReference type="RefSeq" id="WP_123225997.1">
    <property type="nucleotide sequence ID" value="NZ_RJSE01000003.1"/>
</dbReference>
<proteinExistence type="predicted"/>
<gene>
    <name evidence="2" type="ORF">EFK50_02615</name>
</gene>
<dbReference type="InterPro" id="IPR007403">
    <property type="entry name" value="DUF456"/>
</dbReference>